<dbReference type="Proteomes" id="UP000507470">
    <property type="component" value="Unassembled WGS sequence"/>
</dbReference>
<sequence>MEQTQFQQTQDTVTNDHDDSKNRCWATITQRINAENPSAVSRGVADVKKKWQDLQSIVKKKEAARRRSLNATGGGPSPEGTTKSWEKAIISTFTNTQLEGIAGGEDTGSVSPCEPLSESGECSKAFSEPKEKPSKKRGYSNSKAEDHYFMLEEMKMQKVELYRMKKIKILEKMLVLKKRSTKALEEIRDSLKADQGPLCLSPIIKIHEL</sequence>
<keyword evidence="4" id="KW-1185">Reference proteome</keyword>
<accession>A0A6J8DE97</accession>
<dbReference type="EMBL" id="CACVKT020007200">
    <property type="protein sequence ID" value="CAC5406289.1"/>
    <property type="molecule type" value="Genomic_DNA"/>
</dbReference>
<name>A0A6J8DE97_MYTCO</name>
<evidence type="ECO:0000313" key="4">
    <source>
        <dbReference type="Proteomes" id="UP000507470"/>
    </source>
</evidence>
<protein>
    <recommendedName>
        <fullName evidence="2">Myb/SANT-like DNA-binding domain-containing protein</fullName>
    </recommendedName>
</protein>
<evidence type="ECO:0000259" key="2">
    <source>
        <dbReference type="Pfam" id="PF13873"/>
    </source>
</evidence>
<proteinExistence type="predicted"/>
<dbReference type="AlphaFoldDB" id="A0A6J8DE97"/>
<reference evidence="3 4" key="1">
    <citation type="submission" date="2020-06" db="EMBL/GenBank/DDBJ databases">
        <authorList>
            <person name="Li R."/>
            <person name="Bekaert M."/>
        </authorList>
    </citation>
    <scope>NUCLEOTIDE SEQUENCE [LARGE SCALE GENOMIC DNA]</scope>
    <source>
        <strain evidence="4">wild</strain>
    </source>
</reference>
<feature type="compositionally biased region" description="Low complexity" evidence="1">
    <location>
        <begin position="1"/>
        <end position="13"/>
    </location>
</feature>
<evidence type="ECO:0000313" key="3">
    <source>
        <dbReference type="EMBL" id="CAC5406289.1"/>
    </source>
</evidence>
<dbReference type="GO" id="GO:0005634">
    <property type="term" value="C:nucleus"/>
    <property type="evidence" value="ECO:0007669"/>
    <property type="project" value="TreeGrafter"/>
</dbReference>
<dbReference type="PANTHER" id="PTHR23098:SF16">
    <property type="entry name" value="REGULATORY PROTEIN ZESTE"/>
    <property type="match status" value="1"/>
</dbReference>
<evidence type="ECO:0000256" key="1">
    <source>
        <dbReference type="SAM" id="MobiDB-lite"/>
    </source>
</evidence>
<organism evidence="3 4">
    <name type="scientific">Mytilus coruscus</name>
    <name type="common">Sea mussel</name>
    <dbReference type="NCBI Taxonomy" id="42192"/>
    <lineage>
        <taxon>Eukaryota</taxon>
        <taxon>Metazoa</taxon>
        <taxon>Spiralia</taxon>
        <taxon>Lophotrochozoa</taxon>
        <taxon>Mollusca</taxon>
        <taxon>Bivalvia</taxon>
        <taxon>Autobranchia</taxon>
        <taxon>Pteriomorphia</taxon>
        <taxon>Mytilida</taxon>
        <taxon>Mytiloidea</taxon>
        <taxon>Mytilidae</taxon>
        <taxon>Mytilinae</taxon>
        <taxon>Mytilus</taxon>
    </lineage>
</organism>
<feature type="region of interest" description="Disordered" evidence="1">
    <location>
        <begin position="98"/>
        <end position="141"/>
    </location>
</feature>
<dbReference type="Pfam" id="PF13873">
    <property type="entry name" value="Myb_DNA-bind_5"/>
    <property type="match status" value="1"/>
</dbReference>
<feature type="region of interest" description="Disordered" evidence="1">
    <location>
        <begin position="1"/>
        <end position="22"/>
    </location>
</feature>
<dbReference type="InterPro" id="IPR028002">
    <property type="entry name" value="Myb_DNA-bind_5"/>
</dbReference>
<gene>
    <name evidence="3" type="ORF">MCOR_39880</name>
</gene>
<dbReference type="OrthoDB" id="6147913at2759"/>
<dbReference type="PANTHER" id="PTHR23098">
    <property type="entry name" value="AGAP001331-PA-RELATED"/>
    <property type="match status" value="1"/>
</dbReference>
<feature type="region of interest" description="Disordered" evidence="1">
    <location>
        <begin position="57"/>
        <end position="83"/>
    </location>
</feature>
<feature type="domain" description="Myb/SANT-like DNA-binding" evidence="2">
    <location>
        <begin position="18"/>
        <end position="62"/>
    </location>
</feature>